<evidence type="ECO:0000256" key="2">
    <source>
        <dbReference type="ARBA" id="ARBA00022540"/>
    </source>
</evidence>
<accession>A0ABN9R8X0</accession>
<dbReference type="PANTHER" id="PTHR13242">
    <property type="entry name" value="EUKARYOTIC TRANSLATION INITIATION FACTOR 3"/>
    <property type="match status" value="1"/>
</dbReference>
<reference evidence="6" key="1">
    <citation type="submission" date="2023-10" db="EMBL/GenBank/DDBJ databases">
        <authorList>
            <person name="Chen Y."/>
            <person name="Shah S."/>
            <person name="Dougan E. K."/>
            <person name="Thang M."/>
            <person name="Chan C."/>
        </authorList>
    </citation>
    <scope>NUCLEOTIDE SEQUENCE [LARGE SCALE GENOMIC DNA]</scope>
</reference>
<comment type="similarity">
    <text evidence="4">Belongs to the eIF-3 subunit L family.</text>
</comment>
<dbReference type="PANTHER" id="PTHR13242:SF0">
    <property type="entry name" value="EUKARYOTIC TRANSLATION INITIATION FACTOR 3 SUBUNIT L"/>
    <property type="match status" value="1"/>
</dbReference>
<feature type="region of interest" description="Disordered" evidence="5">
    <location>
        <begin position="539"/>
        <end position="561"/>
    </location>
</feature>
<proteinExistence type="inferred from homology"/>
<comment type="function">
    <text evidence="4">Component of the eukaryotic translation initiation factor 3 (eIF-3) complex, which is involved in protein synthesis of a specialized repertoire of mRNAs and, together with other initiation factors, stimulates binding of mRNA and methionyl-tRNAi to the 40S ribosome. The eIF-3 complex specifically targets and initiates translation of a subset of mRNAs involved in cell proliferation.</text>
</comment>
<dbReference type="EMBL" id="CAUYUJ010005524">
    <property type="protein sequence ID" value="CAK0813944.1"/>
    <property type="molecule type" value="Genomic_DNA"/>
</dbReference>
<keyword evidence="2 4" id="KW-0396">Initiation factor</keyword>
<protein>
    <recommendedName>
        <fullName evidence="4">Eukaryotic translation initiation factor 3 subunit L</fullName>
        <shortName evidence="4">eIF3l</shortName>
    </recommendedName>
</protein>
<evidence type="ECO:0000256" key="3">
    <source>
        <dbReference type="ARBA" id="ARBA00022917"/>
    </source>
</evidence>
<keyword evidence="7" id="KW-1185">Reference proteome</keyword>
<evidence type="ECO:0000256" key="5">
    <source>
        <dbReference type="SAM" id="MobiDB-lite"/>
    </source>
</evidence>
<feature type="compositionally biased region" description="Basic residues" evidence="5">
    <location>
        <begin position="539"/>
        <end position="548"/>
    </location>
</feature>
<sequence length="593" mass="69243">MADDRSDDGNRSGASDIDLPQRQVVIPDAVDHFLGKLKDSLETRNIPDINKLYEEDFNKLSEKHYKAPRNKHEDGRWPAADAVRDQISDHPLFLILYKELYYRHVYSRLQPTFEDRRGSWENYCKLIELLISDLEEGDELTVALPPQWIWDILDEFVYHYQTYCNFRNKTINLEAKNQKSDILLLRANPNVFETPAVLSYLQQLINASKIEEFLKNPDSENKKGLAYKDPSARLFGYYGLMQMLRMHSLLGDYHSAMQTIDHIDFHQEVPLFYKIPACHVSLHYYMGFAYLMMRRYKDAIRTFADVIVWLSKTSGVNQSSYQYDQMRKKEEQMYSLLLICTALCPQPLDESINKQIGDRFPEKHARLQRGEANCFEELFSYACPKFVSAAVPSDLGEGTFKFNEAHERQLHLFLQDVKQQHLLPRISSYMKLYTSLQTSKLAQLCEMDEEGLRDQLMCVMNKTRQQVRQKGRPLDGERELCSEVEFYLDGDMVHINAQKTELAHSDISTKEKRHRHNRSGVRAKFGASMRIRAPPRRRLRRRPWRAPRARGSVAEPRRSGGPARVCARAAFSSPDVFMEQISKFQDLIQKMEK</sequence>
<gene>
    <name evidence="6" type="ORF">PCOR1329_LOCUS17706</name>
</gene>
<dbReference type="Pfam" id="PF10255">
    <property type="entry name" value="Paf67"/>
    <property type="match status" value="1"/>
</dbReference>
<dbReference type="Proteomes" id="UP001189429">
    <property type="component" value="Unassembled WGS sequence"/>
</dbReference>
<keyword evidence="3 4" id="KW-0648">Protein biosynthesis</keyword>
<organism evidence="6 7">
    <name type="scientific">Prorocentrum cordatum</name>
    <dbReference type="NCBI Taxonomy" id="2364126"/>
    <lineage>
        <taxon>Eukaryota</taxon>
        <taxon>Sar</taxon>
        <taxon>Alveolata</taxon>
        <taxon>Dinophyceae</taxon>
        <taxon>Prorocentrales</taxon>
        <taxon>Prorocentraceae</taxon>
        <taxon>Prorocentrum</taxon>
    </lineage>
</organism>
<dbReference type="HAMAP" id="MF_03011">
    <property type="entry name" value="eIF3l"/>
    <property type="match status" value="1"/>
</dbReference>
<comment type="subcellular location">
    <subcellularLocation>
        <location evidence="4">Cytoplasm</location>
    </subcellularLocation>
</comment>
<comment type="subunit">
    <text evidence="4">Component of the eukaryotic translation initiation factor 3 (eIF-3) complex.</text>
</comment>
<comment type="caution">
    <text evidence="6">The sequence shown here is derived from an EMBL/GenBank/DDBJ whole genome shotgun (WGS) entry which is preliminary data.</text>
</comment>
<evidence type="ECO:0000313" key="7">
    <source>
        <dbReference type="Proteomes" id="UP001189429"/>
    </source>
</evidence>
<keyword evidence="1 4" id="KW-0963">Cytoplasm</keyword>
<name>A0ABN9R8X0_9DINO</name>
<dbReference type="InterPro" id="IPR019382">
    <property type="entry name" value="eIF3l"/>
</dbReference>
<evidence type="ECO:0000313" key="6">
    <source>
        <dbReference type="EMBL" id="CAK0813944.1"/>
    </source>
</evidence>
<evidence type="ECO:0000256" key="1">
    <source>
        <dbReference type="ARBA" id="ARBA00022490"/>
    </source>
</evidence>
<evidence type="ECO:0000256" key="4">
    <source>
        <dbReference type="HAMAP-Rule" id="MF_03011"/>
    </source>
</evidence>
<feature type="region of interest" description="Disordered" evidence="5">
    <location>
        <begin position="1"/>
        <end position="20"/>
    </location>
</feature>